<feature type="compositionally biased region" description="Polar residues" evidence="2">
    <location>
        <begin position="1"/>
        <end position="14"/>
    </location>
</feature>
<protein>
    <submittedName>
        <fullName evidence="3">DgyrCDS6452</fullName>
    </submittedName>
</protein>
<reference evidence="3 4" key="1">
    <citation type="submission" date="2020-08" db="EMBL/GenBank/DDBJ databases">
        <authorList>
            <person name="Hejnol A."/>
        </authorList>
    </citation>
    <scope>NUCLEOTIDE SEQUENCE [LARGE SCALE GENOMIC DNA]</scope>
</reference>
<dbReference type="AlphaFoldDB" id="A0A7I8VN39"/>
<sequence length="355" mass="41156">MQNCYRSQSKNTEGMQKDQDDRLTKKHIQTLSFVQEVVNENKALKDKIKELEDELAKCSRLHEVANEAQDRIQKIQADSLKRIDQITADLTEKHANEILRKVQEKLNAEKEWCEKEEKFTSTVESLRVENTKLKGLLETLRDGFEDLEGTKNKLGNVLDELCVVKEENDNLKEECANQRAELSRLAKVEIANKNLADEVRAVNAKRKELEFELSRTRNELSGMCNEDVFASLKAKITKLLREKDEANEREANQEITINDLKSELALTRRAYSDSERQRTELEEEIKKMRLNMEQHRKSIPISGTESFKDYVLLKRDFSALKKLNEELTLKLNLKQTALPKLKPESMAKGNHKGKR</sequence>
<dbReference type="EMBL" id="CAJFCJ010000007">
    <property type="protein sequence ID" value="CAD5117701.1"/>
    <property type="molecule type" value="Genomic_DNA"/>
</dbReference>
<dbReference type="OrthoDB" id="10058798at2759"/>
<keyword evidence="1" id="KW-0175">Coiled coil</keyword>
<evidence type="ECO:0000313" key="4">
    <source>
        <dbReference type="Proteomes" id="UP000549394"/>
    </source>
</evidence>
<dbReference type="Proteomes" id="UP000549394">
    <property type="component" value="Unassembled WGS sequence"/>
</dbReference>
<feature type="coiled-coil region" evidence="1">
    <location>
        <begin position="168"/>
        <end position="298"/>
    </location>
</feature>
<accession>A0A7I8VN39</accession>
<name>A0A7I8VN39_9ANNE</name>
<organism evidence="3 4">
    <name type="scientific">Dimorphilus gyrociliatus</name>
    <dbReference type="NCBI Taxonomy" id="2664684"/>
    <lineage>
        <taxon>Eukaryota</taxon>
        <taxon>Metazoa</taxon>
        <taxon>Spiralia</taxon>
        <taxon>Lophotrochozoa</taxon>
        <taxon>Annelida</taxon>
        <taxon>Polychaeta</taxon>
        <taxon>Polychaeta incertae sedis</taxon>
        <taxon>Dinophilidae</taxon>
        <taxon>Dimorphilus</taxon>
    </lineage>
</organism>
<evidence type="ECO:0000313" key="3">
    <source>
        <dbReference type="EMBL" id="CAD5117701.1"/>
    </source>
</evidence>
<keyword evidence="4" id="KW-1185">Reference proteome</keyword>
<comment type="caution">
    <text evidence="3">The sequence shown here is derived from an EMBL/GenBank/DDBJ whole genome shotgun (WGS) entry which is preliminary data.</text>
</comment>
<evidence type="ECO:0000256" key="2">
    <source>
        <dbReference type="SAM" id="MobiDB-lite"/>
    </source>
</evidence>
<gene>
    <name evidence="3" type="ORF">DGYR_LOCUS6203</name>
</gene>
<feature type="region of interest" description="Disordered" evidence="2">
    <location>
        <begin position="1"/>
        <end position="22"/>
    </location>
</feature>
<evidence type="ECO:0000256" key="1">
    <source>
        <dbReference type="SAM" id="Coils"/>
    </source>
</evidence>
<feature type="coiled-coil region" evidence="1">
    <location>
        <begin position="34"/>
        <end position="78"/>
    </location>
</feature>
<proteinExistence type="predicted"/>